<dbReference type="Gene3D" id="1.20.960.40">
    <property type="match status" value="1"/>
</dbReference>
<feature type="compositionally biased region" description="Acidic residues" evidence="3">
    <location>
        <begin position="133"/>
        <end position="157"/>
    </location>
</feature>
<feature type="region of interest" description="Disordered" evidence="3">
    <location>
        <begin position="111"/>
        <end position="157"/>
    </location>
</feature>
<feature type="region of interest" description="Disordered" evidence="3">
    <location>
        <begin position="256"/>
        <end position="289"/>
    </location>
</feature>
<dbReference type="STRING" id="33097.A0A150G728"/>
<evidence type="ECO:0000313" key="4">
    <source>
        <dbReference type="EMBL" id="KXZ45647.1"/>
    </source>
</evidence>
<dbReference type="EMBL" id="LSYV01000053">
    <property type="protein sequence ID" value="KXZ45647.1"/>
    <property type="molecule type" value="Genomic_DNA"/>
</dbReference>
<dbReference type="PANTHER" id="PTHR15431:SF4">
    <property type="entry name" value="PROTEIN TONNEAU 1B"/>
    <property type="match status" value="1"/>
</dbReference>
<evidence type="ECO:0000256" key="2">
    <source>
        <dbReference type="ARBA" id="ARBA00023212"/>
    </source>
</evidence>
<gene>
    <name evidence="4" type="ORF">GPECTOR_52g47</name>
</gene>
<evidence type="ECO:0000256" key="3">
    <source>
        <dbReference type="SAM" id="MobiDB-lite"/>
    </source>
</evidence>
<feature type="compositionally biased region" description="Low complexity" evidence="3">
    <location>
        <begin position="118"/>
        <end position="132"/>
    </location>
</feature>
<keyword evidence="1" id="KW-0963">Cytoplasm</keyword>
<evidence type="ECO:0000313" key="5">
    <source>
        <dbReference type="Proteomes" id="UP000075714"/>
    </source>
</evidence>
<keyword evidence="2" id="KW-0206">Cytoskeleton</keyword>
<dbReference type="AlphaFoldDB" id="A0A150G728"/>
<feature type="compositionally biased region" description="Low complexity" evidence="3">
    <location>
        <begin position="270"/>
        <end position="279"/>
    </location>
</feature>
<keyword evidence="5" id="KW-1185">Reference proteome</keyword>
<dbReference type="OrthoDB" id="5970631at2759"/>
<reference evidence="5" key="1">
    <citation type="journal article" date="2016" name="Nat. Commun.">
        <title>The Gonium pectorale genome demonstrates co-option of cell cycle regulation during the evolution of multicellularity.</title>
        <authorList>
            <person name="Hanschen E.R."/>
            <person name="Marriage T.N."/>
            <person name="Ferris P.J."/>
            <person name="Hamaji T."/>
            <person name="Toyoda A."/>
            <person name="Fujiyama A."/>
            <person name="Neme R."/>
            <person name="Noguchi H."/>
            <person name="Minakuchi Y."/>
            <person name="Suzuki M."/>
            <person name="Kawai-Toyooka H."/>
            <person name="Smith D.R."/>
            <person name="Sparks H."/>
            <person name="Anderson J."/>
            <person name="Bakaric R."/>
            <person name="Luria V."/>
            <person name="Karger A."/>
            <person name="Kirschner M.W."/>
            <person name="Durand P.M."/>
            <person name="Michod R.E."/>
            <person name="Nozaki H."/>
            <person name="Olson B.J."/>
        </authorList>
    </citation>
    <scope>NUCLEOTIDE SEQUENCE [LARGE SCALE GENOMIC DNA]</scope>
    <source>
        <strain evidence="5">NIES-2863</strain>
    </source>
</reference>
<evidence type="ECO:0000256" key="1">
    <source>
        <dbReference type="ARBA" id="ARBA00022490"/>
    </source>
</evidence>
<feature type="region of interest" description="Disordered" evidence="3">
    <location>
        <begin position="72"/>
        <end position="92"/>
    </location>
</feature>
<dbReference type="Proteomes" id="UP000075714">
    <property type="component" value="Unassembled WGS sequence"/>
</dbReference>
<proteinExistence type="predicted"/>
<name>A0A150G728_GONPE</name>
<evidence type="ECO:0008006" key="6">
    <source>
        <dbReference type="Google" id="ProtNLM"/>
    </source>
</evidence>
<comment type="caution">
    <text evidence="4">The sequence shown here is derived from an EMBL/GenBank/DDBJ whole genome shotgun (WGS) entry which is preliminary data.</text>
</comment>
<organism evidence="4 5">
    <name type="scientific">Gonium pectorale</name>
    <name type="common">Green alga</name>
    <dbReference type="NCBI Taxonomy" id="33097"/>
    <lineage>
        <taxon>Eukaryota</taxon>
        <taxon>Viridiplantae</taxon>
        <taxon>Chlorophyta</taxon>
        <taxon>core chlorophytes</taxon>
        <taxon>Chlorophyceae</taxon>
        <taxon>CS clade</taxon>
        <taxon>Chlamydomonadales</taxon>
        <taxon>Volvocaceae</taxon>
        <taxon>Gonium</taxon>
    </lineage>
</organism>
<sequence>MDAIKQAVTQTLEKQGIIAQLKAQLRAQVFIAVDEYESTSSGSGQLVIQLVLDLLDTCNMAFTKKVFQPEIGPGAPDAGRASAASTLGLRPPNPDEPLLLTLVKAYKSALSDPPPAAKPAAEPSAESAYSSEVFEEEPVEEEVDDEAVETANDDDDDDYATALMGAIRPGKTGLAILQAAAVGARPWMLTSWQVTGHSGGLSFSNDYTADPRASISSSQAALSPISEGGPKIGKLEPLRPISAKLSPLAPLAPIGTLSSSLASSKDDPLAKGPKPLGPLTAPVRKSLPDIEKEKEELRRLGLIQSGDLSTSMEVKEDDGAWTGAAGNYGAGGGRDLQYGSKGLSMDFRETGLSASDRSGDIGDLGADLAETAEFS</sequence>
<dbReference type="PANTHER" id="PTHR15431">
    <property type="entry name" value="FGFR1 ONCOGENE PARTNER/LISH DOMAIN-CONTAINING PROTEIN"/>
    <property type="match status" value="1"/>
</dbReference>
<accession>A0A150G728</accession>
<protein>
    <recommendedName>
        <fullName evidence="6">FGFR1 oncogene partner (FOP) N-terminal dimerisation domain-containing protein</fullName>
    </recommendedName>
</protein>
<feature type="region of interest" description="Disordered" evidence="3">
    <location>
        <begin position="351"/>
        <end position="375"/>
    </location>
</feature>